<dbReference type="Pfam" id="PF01043">
    <property type="entry name" value="SecA_PP_bind"/>
    <property type="match status" value="1"/>
</dbReference>
<evidence type="ECO:0000259" key="15">
    <source>
        <dbReference type="PROSITE" id="PS51196"/>
    </source>
</evidence>
<dbReference type="InterPro" id="IPR036266">
    <property type="entry name" value="SecA_Wing/Scaffold_sf"/>
</dbReference>
<evidence type="ECO:0000256" key="9">
    <source>
        <dbReference type="ARBA" id="ARBA00022967"/>
    </source>
</evidence>
<dbReference type="InterPro" id="IPR044722">
    <property type="entry name" value="SecA_SF2_C"/>
</dbReference>
<comment type="function">
    <text evidence="12">Part of the Sec protein translocase complex. Interacts with the SecYEG preprotein conducting channel. Has a central role in coupling the hydrolysis of ATP to the transfer of proteins into and across the cell membrane, serving as an ATP-driven molecular motor driving the stepwise translocation of polypeptide chains across the membrane.</text>
</comment>
<dbReference type="Pfam" id="PF07516">
    <property type="entry name" value="SecA_SW"/>
    <property type="match status" value="1"/>
</dbReference>
<dbReference type="PANTHER" id="PTHR30612:SF0">
    <property type="entry name" value="CHLOROPLAST PROTEIN-TRANSPORTING ATPASE"/>
    <property type="match status" value="1"/>
</dbReference>
<comment type="catalytic activity">
    <reaction evidence="12">
        <text>ATP + H2O + cellular proteinSide 1 = ADP + phosphate + cellular proteinSide 2.</text>
        <dbReference type="EC" id="7.4.2.8"/>
    </reaction>
</comment>
<keyword evidence="17" id="KW-1185">Reference proteome</keyword>
<dbReference type="Proteomes" id="UP000198815">
    <property type="component" value="Unassembled WGS sequence"/>
</dbReference>
<feature type="binding site" evidence="12">
    <location>
        <position position="483"/>
    </location>
    <ligand>
        <name>ATP</name>
        <dbReference type="ChEBI" id="CHEBI:30616"/>
    </ligand>
</feature>
<protein>
    <recommendedName>
        <fullName evidence="12">Protein translocase subunit SecA</fullName>
        <ecNumber evidence="12">7.4.2.8</ecNumber>
    </recommendedName>
</protein>
<dbReference type="InterPro" id="IPR000185">
    <property type="entry name" value="SecA"/>
</dbReference>
<dbReference type="InterPro" id="IPR014001">
    <property type="entry name" value="Helicase_ATP-bd"/>
</dbReference>
<dbReference type="FunFam" id="3.40.50.300:FF:000429">
    <property type="entry name" value="Preprotein translocase subunit SecA"/>
    <property type="match status" value="1"/>
</dbReference>
<evidence type="ECO:0000256" key="7">
    <source>
        <dbReference type="ARBA" id="ARBA00022840"/>
    </source>
</evidence>
<dbReference type="OrthoDB" id="9805579at2"/>
<keyword evidence="9 12" id="KW-1278">Translocase</keyword>
<evidence type="ECO:0000256" key="2">
    <source>
        <dbReference type="ARBA" id="ARBA00007650"/>
    </source>
</evidence>
<feature type="domain" description="Helicase C-terminal" evidence="14">
    <location>
        <begin position="409"/>
        <end position="576"/>
    </location>
</feature>
<accession>A0A1H9R2E4</accession>
<evidence type="ECO:0000313" key="16">
    <source>
        <dbReference type="EMBL" id="SER66884.1"/>
    </source>
</evidence>
<dbReference type="GO" id="GO:0031522">
    <property type="term" value="C:cell envelope Sec protein transport complex"/>
    <property type="evidence" value="ECO:0007669"/>
    <property type="project" value="TreeGrafter"/>
</dbReference>
<feature type="binding site" evidence="12">
    <location>
        <position position="74"/>
    </location>
    <ligand>
        <name>ATP</name>
        <dbReference type="ChEBI" id="CHEBI:30616"/>
    </ligand>
</feature>
<evidence type="ECO:0000256" key="4">
    <source>
        <dbReference type="ARBA" id="ARBA00022475"/>
    </source>
</evidence>
<dbReference type="SUPFAM" id="SSF81767">
    <property type="entry name" value="Pre-protein crosslinking domain of SecA"/>
    <property type="match status" value="1"/>
</dbReference>
<dbReference type="SMART" id="SM00957">
    <property type="entry name" value="SecA_DEAD"/>
    <property type="match status" value="1"/>
</dbReference>
<dbReference type="PROSITE" id="PS51192">
    <property type="entry name" value="HELICASE_ATP_BIND_1"/>
    <property type="match status" value="1"/>
</dbReference>
<keyword evidence="8 12" id="KW-0653">Protein transport</keyword>
<dbReference type="EMBL" id="FOGZ01000005">
    <property type="protein sequence ID" value="SER66884.1"/>
    <property type="molecule type" value="Genomic_DNA"/>
</dbReference>
<keyword evidence="5 12" id="KW-0963">Cytoplasm</keyword>
<dbReference type="InterPro" id="IPR020937">
    <property type="entry name" value="SecA_CS"/>
</dbReference>
<dbReference type="GO" id="GO:0065002">
    <property type="term" value="P:intracellular protein transmembrane transport"/>
    <property type="evidence" value="ECO:0007669"/>
    <property type="project" value="UniProtKB-UniRule"/>
</dbReference>
<dbReference type="InterPro" id="IPR011115">
    <property type="entry name" value="SecA_DEAD"/>
</dbReference>
<keyword evidence="6 12" id="KW-0547">Nucleotide-binding</keyword>
<comment type="subcellular location">
    <subcellularLocation>
        <location evidence="12">Cell membrane</location>
        <topology evidence="12">Peripheral membrane protein</topology>
        <orientation evidence="12">Cytoplasmic side</orientation>
    </subcellularLocation>
    <subcellularLocation>
        <location evidence="12">Cytoplasm</location>
    </subcellularLocation>
    <subcellularLocation>
        <location evidence="1">Membrane</location>
        <topology evidence="1">Peripheral membrane protein</topology>
    </subcellularLocation>
    <text evidence="12">Distribution is 50-50.</text>
</comment>
<dbReference type="Gene3D" id="3.90.1440.10">
    <property type="entry name" value="SecA, preprotein cross-linking domain"/>
    <property type="match status" value="1"/>
</dbReference>
<evidence type="ECO:0000256" key="8">
    <source>
        <dbReference type="ARBA" id="ARBA00022927"/>
    </source>
</evidence>
<dbReference type="SMART" id="SM00958">
    <property type="entry name" value="SecA_PP_bind"/>
    <property type="match status" value="1"/>
</dbReference>
<keyword evidence="4 12" id="KW-1003">Cell membrane</keyword>
<dbReference type="GO" id="GO:0043952">
    <property type="term" value="P:protein transport by the Sec complex"/>
    <property type="evidence" value="ECO:0007669"/>
    <property type="project" value="TreeGrafter"/>
</dbReference>
<comment type="subunit">
    <text evidence="12">Monomer and homodimer. Part of the essential Sec protein translocation apparatus which comprises SecA, SecYEG and auxiliary proteins SecDF. Other proteins may also be involved.</text>
</comment>
<dbReference type="InterPro" id="IPR011116">
    <property type="entry name" value="SecA_Wing/Scaffold"/>
</dbReference>
<dbReference type="GO" id="GO:0006605">
    <property type="term" value="P:protein targeting"/>
    <property type="evidence" value="ECO:0007669"/>
    <property type="project" value="UniProtKB-UniRule"/>
</dbReference>
<dbReference type="GO" id="GO:0017038">
    <property type="term" value="P:protein import"/>
    <property type="evidence" value="ECO:0007669"/>
    <property type="project" value="InterPro"/>
</dbReference>
<organism evidence="16 17">
    <name type="scientific">Propionibacterium cyclohexanicum</name>
    <dbReference type="NCBI Taxonomy" id="64702"/>
    <lineage>
        <taxon>Bacteria</taxon>
        <taxon>Bacillati</taxon>
        <taxon>Actinomycetota</taxon>
        <taxon>Actinomycetes</taxon>
        <taxon>Propionibacteriales</taxon>
        <taxon>Propionibacteriaceae</taxon>
        <taxon>Propionibacterium</taxon>
    </lineage>
</organism>
<dbReference type="Pfam" id="PF21090">
    <property type="entry name" value="P-loop_SecA"/>
    <property type="match status" value="2"/>
</dbReference>
<dbReference type="PROSITE" id="PS51194">
    <property type="entry name" value="HELICASE_CTER"/>
    <property type="match status" value="1"/>
</dbReference>
<evidence type="ECO:0000256" key="10">
    <source>
        <dbReference type="ARBA" id="ARBA00023010"/>
    </source>
</evidence>
<dbReference type="EC" id="7.4.2.8" evidence="12"/>
<dbReference type="InterPro" id="IPR036670">
    <property type="entry name" value="SecA_X-link_sf"/>
</dbReference>
<dbReference type="AlphaFoldDB" id="A0A1H9R2E4"/>
<keyword evidence="10 12" id="KW-0811">Translocation</keyword>
<evidence type="ECO:0000256" key="12">
    <source>
        <dbReference type="HAMAP-Rule" id="MF_01382"/>
    </source>
</evidence>
<evidence type="ECO:0000256" key="1">
    <source>
        <dbReference type="ARBA" id="ARBA00004170"/>
    </source>
</evidence>
<feature type="binding site" evidence="12">
    <location>
        <begin position="92"/>
        <end position="96"/>
    </location>
    <ligand>
        <name>ATP</name>
        <dbReference type="ChEBI" id="CHEBI:30616"/>
    </ligand>
</feature>
<dbReference type="GO" id="GO:0005886">
    <property type="term" value="C:plasma membrane"/>
    <property type="evidence" value="ECO:0007669"/>
    <property type="project" value="UniProtKB-SubCell"/>
</dbReference>
<keyword evidence="3 12" id="KW-0813">Transport</keyword>
<dbReference type="Gene3D" id="3.40.50.300">
    <property type="entry name" value="P-loop containing nucleotide triphosphate hydrolases"/>
    <property type="match status" value="3"/>
</dbReference>
<dbReference type="GO" id="GO:0008564">
    <property type="term" value="F:protein-exporting ATPase activity"/>
    <property type="evidence" value="ECO:0007669"/>
    <property type="project" value="UniProtKB-EC"/>
</dbReference>
<dbReference type="SUPFAM" id="SSF81886">
    <property type="entry name" value="Helical scaffold and wing domains of SecA"/>
    <property type="match status" value="1"/>
</dbReference>
<dbReference type="InterPro" id="IPR001650">
    <property type="entry name" value="Helicase_C-like"/>
</dbReference>
<dbReference type="Gene3D" id="1.10.3060.10">
    <property type="entry name" value="Helical scaffold and wing domains of SecA"/>
    <property type="match status" value="1"/>
</dbReference>
<evidence type="ECO:0000259" key="14">
    <source>
        <dbReference type="PROSITE" id="PS51194"/>
    </source>
</evidence>
<keyword evidence="7 12" id="KW-0067">ATP-binding</keyword>
<sequence length="756" mass="81368">MGLRGFANLLKARSGTASLRALEPKARTVAALMHSDADPAAQLAATGRDGEVQRLAALCRSASRELGLHPYPEQILAALGLVKGYSIDMATGEGKTLVAVLAAGMMATAGRQVHVLCPNDYLAARDHELATAMLAPLGIATGCTLADTSTADRSTAYRCRVVHSTVQEIAYDLMRDGLVLDPGDLVHPVLDVALVDELDSVLLDEATQPLVIAQTTSDATARARESRLAALMTRLERGLDYTTDPVAGSASFTDRGIAAVESEMSVPNLFAADQVSLMAAANAALHAHAILVRDVDYVVRPEGIALVSPTKGRVVDRQRWPEGLQRAVEAKEHIEAASRVQVMDQLSVQEVVRSYRTCLGLSATATLAATPLHDRYGFLVAHVPPHRPLIRVDEPAELYLSAAQRDRAVVERAGAEQRAGRPVLVGTQSIEHSRQLGEQLADAGVAATVLNATNAAQEAQIIAQAGLPATVTISTQMAGRGTDIVLTNTARINGGLVVIGAGRYPTPRLDAQLRGRAGRQGDPGSTVLMGALDDPLLSVDADSTTGRDVAIDADARGRVLDPELNEQVEHQQRALEARMLAEHEQAWLFTKVPAEQRREVLRSRRAVLEEPLAARREIFRHLGPTVQADLASLLGDDLDRVCAQVVLHTLDERWSAHLAFLTNLREGIHLRRLARLSPLVEFEREAREHFHGFLEAVAAESTALLNDAASRNVVPDSPRRGPGALWAYEVIQMGWGSPEDKFVEAVGRQIRALLRS</sequence>
<dbReference type="InterPro" id="IPR014018">
    <property type="entry name" value="SecA_motor_DEAD"/>
</dbReference>
<feature type="domain" description="Helicase ATP-binding" evidence="13">
    <location>
        <begin position="76"/>
        <end position="270"/>
    </location>
</feature>
<feature type="domain" description="SecA family profile" evidence="15">
    <location>
        <begin position="1"/>
        <end position="561"/>
    </location>
</feature>
<comment type="similarity">
    <text evidence="2 12">Belongs to the SecA family.</text>
</comment>
<dbReference type="PRINTS" id="PR00906">
    <property type="entry name" value="SECA"/>
</dbReference>
<reference evidence="16 17" key="1">
    <citation type="submission" date="2016-10" db="EMBL/GenBank/DDBJ databases">
        <authorList>
            <person name="de Groot N.N."/>
        </authorList>
    </citation>
    <scope>NUCLEOTIDE SEQUENCE [LARGE SCALE GENOMIC DNA]</scope>
    <source>
        <strain evidence="16 17">DSM 16859</strain>
    </source>
</reference>
<evidence type="ECO:0000259" key="13">
    <source>
        <dbReference type="PROSITE" id="PS51192"/>
    </source>
</evidence>
<dbReference type="RefSeq" id="WP_091968297.1">
    <property type="nucleotide sequence ID" value="NZ_FOGZ01000005.1"/>
</dbReference>
<evidence type="ECO:0000256" key="3">
    <source>
        <dbReference type="ARBA" id="ARBA00022448"/>
    </source>
</evidence>
<dbReference type="Pfam" id="PF07517">
    <property type="entry name" value="SecA_DEAD"/>
    <property type="match status" value="1"/>
</dbReference>
<evidence type="ECO:0000313" key="17">
    <source>
        <dbReference type="Proteomes" id="UP000198815"/>
    </source>
</evidence>
<evidence type="ECO:0000256" key="5">
    <source>
        <dbReference type="ARBA" id="ARBA00022490"/>
    </source>
</evidence>
<evidence type="ECO:0000256" key="6">
    <source>
        <dbReference type="ARBA" id="ARBA00022741"/>
    </source>
</evidence>
<dbReference type="PANTHER" id="PTHR30612">
    <property type="entry name" value="SECA INNER MEMBRANE COMPONENT OF SEC PROTEIN SECRETION SYSTEM"/>
    <property type="match status" value="1"/>
</dbReference>
<keyword evidence="11 12" id="KW-0472">Membrane</keyword>
<dbReference type="GO" id="GO:0005829">
    <property type="term" value="C:cytosol"/>
    <property type="evidence" value="ECO:0007669"/>
    <property type="project" value="TreeGrafter"/>
</dbReference>
<dbReference type="STRING" id="64702.SAMN05443377_10591"/>
<dbReference type="HAMAP" id="MF_01382">
    <property type="entry name" value="SecA"/>
    <property type="match status" value="1"/>
</dbReference>
<evidence type="ECO:0000256" key="11">
    <source>
        <dbReference type="ARBA" id="ARBA00023136"/>
    </source>
</evidence>
<dbReference type="PROSITE" id="PS01312">
    <property type="entry name" value="SECA"/>
    <property type="match status" value="1"/>
</dbReference>
<dbReference type="InterPro" id="IPR011130">
    <property type="entry name" value="SecA_preprotein_X-link_dom"/>
</dbReference>
<gene>
    <name evidence="12" type="primary">secA</name>
    <name evidence="16" type="ORF">SAMN05443377_10591</name>
</gene>
<dbReference type="PROSITE" id="PS51196">
    <property type="entry name" value="SECA_MOTOR_DEAD"/>
    <property type="match status" value="1"/>
</dbReference>
<dbReference type="SUPFAM" id="SSF52540">
    <property type="entry name" value="P-loop containing nucleoside triphosphate hydrolases"/>
    <property type="match status" value="2"/>
</dbReference>
<name>A0A1H9R2E4_9ACTN</name>
<proteinExistence type="inferred from homology"/>
<dbReference type="InterPro" id="IPR027417">
    <property type="entry name" value="P-loop_NTPase"/>
</dbReference>
<dbReference type="GO" id="GO:0005524">
    <property type="term" value="F:ATP binding"/>
    <property type="evidence" value="ECO:0007669"/>
    <property type="project" value="UniProtKB-UniRule"/>
</dbReference>